<dbReference type="OMA" id="WANEEYA"/>
<sequence>MFQVSLEKTQDLPGSQPDIGSINSLLRVAIDNNDPYLAERLTSLAEKMGFEPNLQTSLLQMEYRLKANDLDGAYTTFRAIPFGETKYMLPVLNEFIRALCATSQPNYERILEVTSFLEEKRATLDPQTVVSICMAFLRNDEHYEVIDTLSLHTAHYSIKERQTVRKAFVDYCLDARNSTARVWDAYALLRQFFPEVENEYRVAVMDAFFDRRRADMACHVFGHMRAHGNLRHRPTLATYTRFFEGLGRSPDPDSLRTVHNMLKMDTTMLTPDTRLLNGLMIAYAACDHADRALDFFWNDVTASAEGPSYQSLEIAFRACELSPLGDEAAVHLWDKMARMEIDVPLHVYSAHVGARAAHGHLAEAKRLLEEMEDVVGQRPNLHTLAIVYNALQSNDQKDEFEVWANEEYAPVWEKLSKKYRRRDAEGIMKFRISRPWKA</sequence>
<keyword evidence="3" id="KW-1185">Reference proteome</keyword>
<dbReference type="EMBL" id="KB707545">
    <property type="protein sequence ID" value="EMR61790.1"/>
    <property type="molecule type" value="Genomic_DNA"/>
</dbReference>
<dbReference type="AlphaFoldDB" id="M7T579"/>
<dbReference type="Proteomes" id="UP000012174">
    <property type="component" value="Unassembled WGS sequence"/>
</dbReference>
<evidence type="ECO:0000313" key="2">
    <source>
        <dbReference type="EMBL" id="EMR61790.1"/>
    </source>
</evidence>
<dbReference type="KEGG" id="ela:UCREL1_11278"/>
<name>M7T579_EUTLA</name>
<dbReference type="HOGENOM" id="CLU_019319_0_0_1"/>
<dbReference type="Gene3D" id="1.25.40.10">
    <property type="entry name" value="Tetratricopeptide repeat domain"/>
    <property type="match status" value="3"/>
</dbReference>
<dbReference type="OrthoDB" id="185373at2759"/>
<proteinExistence type="predicted"/>
<reference evidence="3" key="1">
    <citation type="journal article" date="2013" name="Genome Announc.">
        <title>Draft genome sequence of the grapevine dieback fungus Eutypa lata UCR-EL1.</title>
        <authorList>
            <person name="Blanco-Ulate B."/>
            <person name="Rolshausen P.E."/>
            <person name="Cantu D."/>
        </authorList>
    </citation>
    <scope>NUCLEOTIDE SEQUENCE [LARGE SCALE GENOMIC DNA]</scope>
    <source>
        <strain evidence="3">UCR-EL1</strain>
    </source>
</reference>
<keyword evidence="1" id="KW-0677">Repeat</keyword>
<organism evidence="2 3">
    <name type="scientific">Eutypa lata (strain UCR-EL1)</name>
    <name type="common">Grapevine dieback disease fungus</name>
    <name type="synonym">Eutypa armeniacae</name>
    <dbReference type="NCBI Taxonomy" id="1287681"/>
    <lineage>
        <taxon>Eukaryota</taxon>
        <taxon>Fungi</taxon>
        <taxon>Dikarya</taxon>
        <taxon>Ascomycota</taxon>
        <taxon>Pezizomycotina</taxon>
        <taxon>Sordariomycetes</taxon>
        <taxon>Xylariomycetidae</taxon>
        <taxon>Xylariales</taxon>
        <taxon>Diatrypaceae</taxon>
        <taxon>Eutypa</taxon>
    </lineage>
</organism>
<gene>
    <name evidence="2" type="ORF">UCREL1_11278</name>
</gene>
<accession>M7T579</accession>
<evidence type="ECO:0000256" key="1">
    <source>
        <dbReference type="ARBA" id="ARBA00022737"/>
    </source>
</evidence>
<protein>
    <submittedName>
        <fullName evidence="2">Putative complex i intermediate-associated protein 84 protein</fullName>
    </submittedName>
</protein>
<dbReference type="InterPro" id="IPR011990">
    <property type="entry name" value="TPR-like_helical_dom_sf"/>
</dbReference>
<evidence type="ECO:0000313" key="3">
    <source>
        <dbReference type="Proteomes" id="UP000012174"/>
    </source>
</evidence>
<dbReference type="PANTHER" id="PTHR47447:SF17">
    <property type="entry name" value="OS12G0638900 PROTEIN"/>
    <property type="match status" value="1"/>
</dbReference>
<dbReference type="PANTHER" id="PTHR47447">
    <property type="entry name" value="OS03G0856100 PROTEIN"/>
    <property type="match status" value="1"/>
</dbReference>
<dbReference type="eggNOG" id="ENOG502S1M2">
    <property type="taxonomic scope" value="Eukaryota"/>
</dbReference>
<dbReference type="STRING" id="1287681.M7T579"/>